<comment type="similarity">
    <text evidence="1">Belongs to the GST superfamily. NadH family.</text>
</comment>
<dbReference type="InterPro" id="IPR051924">
    <property type="entry name" value="GST_Kappa/NadH"/>
</dbReference>
<dbReference type="Proteomes" id="UP000186002">
    <property type="component" value="Unassembled WGS sequence"/>
</dbReference>
<dbReference type="InterPro" id="IPR014440">
    <property type="entry name" value="HCCAis_GSTk"/>
</dbReference>
<evidence type="ECO:0000313" key="5">
    <source>
        <dbReference type="Proteomes" id="UP000186002"/>
    </source>
</evidence>
<dbReference type="InterPro" id="IPR044087">
    <property type="entry name" value="NahD-like"/>
</dbReference>
<dbReference type="PIRSF" id="PIRSF006386">
    <property type="entry name" value="HCCAis_GSTk"/>
    <property type="match status" value="1"/>
</dbReference>
<dbReference type="PANTHER" id="PTHR42943:SF13">
    <property type="entry name" value="GLUTATHIONE S-TRANSFERASE KAPPA-RELATED"/>
    <property type="match status" value="1"/>
</dbReference>
<name>A0A1M7BMU2_9HYPH</name>
<dbReference type="GO" id="GO:0004602">
    <property type="term" value="F:glutathione peroxidase activity"/>
    <property type="evidence" value="ECO:0007669"/>
    <property type="project" value="TreeGrafter"/>
</dbReference>
<dbReference type="AlphaFoldDB" id="A0A1M7BMU2"/>
<dbReference type="PANTHER" id="PTHR42943">
    <property type="entry name" value="GLUTATHIONE S-TRANSFERASE KAPPA"/>
    <property type="match status" value="1"/>
</dbReference>
<evidence type="ECO:0000256" key="2">
    <source>
        <dbReference type="PIRSR" id="PIRSR006386-1"/>
    </source>
</evidence>
<dbReference type="CDD" id="cd03022">
    <property type="entry name" value="DsbA_HCCA_Iso"/>
    <property type="match status" value="1"/>
</dbReference>
<dbReference type="GO" id="GO:0006749">
    <property type="term" value="P:glutathione metabolic process"/>
    <property type="evidence" value="ECO:0007669"/>
    <property type="project" value="TreeGrafter"/>
</dbReference>
<evidence type="ECO:0000256" key="1">
    <source>
        <dbReference type="PIRNR" id="PIRNR006386"/>
    </source>
</evidence>
<sequence>MSRTIDYYFTHLSPWAYLGHQAFRELCAKQGVTIRARPVDLGGVFESSGGVPLAKRHPVRMDYRLIELQRWQEARGIPLTFKPAFFPVAPGLADRAGIAFELSGGNMLDYSLGVFQAIWTKDQNIADEGVITSVLESLGADAAKVLTAAKGDEVEEAYQANKKDAIATGIIGSPCYVLKGEPFWGQDRLDLLERALVSDRPAFRPL</sequence>
<dbReference type="InterPro" id="IPR001853">
    <property type="entry name" value="DSBA-like_thioredoxin_dom"/>
</dbReference>
<dbReference type="GO" id="GO:0004364">
    <property type="term" value="F:glutathione transferase activity"/>
    <property type="evidence" value="ECO:0007669"/>
    <property type="project" value="TreeGrafter"/>
</dbReference>
<dbReference type="SUPFAM" id="SSF52833">
    <property type="entry name" value="Thioredoxin-like"/>
    <property type="match status" value="1"/>
</dbReference>
<evidence type="ECO:0000313" key="4">
    <source>
        <dbReference type="EMBL" id="SHL56186.1"/>
    </source>
</evidence>
<dbReference type="EMBL" id="FRBW01000001">
    <property type="protein sequence ID" value="SHL56186.1"/>
    <property type="molecule type" value="Genomic_DNA"/>
</dbReference>
<dbReference type="InterPro" id="IPR036249">
    <property type="entry name" value="Thioredoxin-like_sf"/>
</dbReference>
<organism evidence="4 5">
    <name type="scientific">Roseibium suaedae</name>
    <dbReference type="NCBI Taxonomy" id="735517"/>
    <lineage>
        <taxon>Bacteria</taxon>
        <taxon>Pseudomonadati</taxon>
        <taxon>Pseudomonadota</taxon>
        <taxon>Alphaproteobacteria</taxon>
        <taxon>Hyphomicrobiales</taxon>
        <taxon>Stappiaceae</taxon>
        <taxon>Roseibium</taxon>
    </lineage>
</organism>
<feature type="domain" description="DSBA-like thioredoxin" evidence="3">
    <location>
        <begin position="4"/>
        <end position="196"/>
    </location>
</feature>
<reference evidence="4 5" key="1">
    <citation type="submission" date="2016-11" db="EMBL/GenBank/DDBJ databases">
        <authorList>
            <person name="Jaros S."/>
            <person name="Januszkiewicz K."/>
            <person name="Wedrychowicz H."/>
        </authorList>
    </citation>
    <scope>NUCLEOTIDE SEQUENCE [LARGE SCALE GENOMIC DNA]</scope>
    <source>
        <strain evidence="4 5">DSM 22153</strain>
    </source>
</reference>
<gene>
    <name evidence="4" type="ORF">SAMN05444272_0896</name>
</gene>
<comment type="catalytic activity">
    <reaction evidence="1">
        <text>2-hydroxychromene-2-carboxylate = (3E)-4-(2-hydroxyphenyl)-2-oxobut-3-enoate</text>
        <dbReference type="Rhea" id="RHEA:27401"/>
        <dbReference type="ChEBI" id="CHEBI:59350"/>
        <dbReference type="ChEBI" id="CHEBI:59353"/>
        <dbReference type="EC" id="5.99.1.4"/>
    </reaction>
</comment>
<keyword evidence="5" id="KW-1185">Reference proteome</keyword>
<dbReference type="OrthoDB" id="5244108at2"/>
<dbReference type="STRING" id="735517.SAMN05444272_0896"/>
<dbReference type="GO" id="GO:1901170">
    <property type="term" value="P:naphthalene catabolic process"/>
    <property type="evidence" value="ECO:0007669"/>
    <property type="project" value="InterPro"/>
</dbReference>
<dbReference type="EC" id="5.99.1.4" evidence="1"/>
<dbReference type="GO" id="GO:0018845">
    <property type="term" value="F:2-hydroxychromene-2-carboxylate isomerase activity"/>
    <property type="evidence" value="ECO:0007669"/>
    <property type="project" value="UniProtKB-UniRule"/>
</dbReference>
<dbReference type="Pfam" id="PF01323">
    <property type="entry name" value="DSBA"/>
    <property type="match status" value="1"/>
</dbReference>
<dbReference type="RefSeq" id="WP_073009319.1">
    <property type="nucleotide sequence ID" value="NZ_FRBW01000001.1"/>
</dbReference>
<feature type="active site" description="Nucleophile" evidence="2">
    <location>
        <position position="13"/>
    </location>
</feature>
<accession>A0A1M7BMU2</accession>
<evidence type="ECO:0000259" key="3">
    <source>
        <dbReference type="Pfam" id="PF01323"/>
    </source>
</evidence>
<keyword evidence="1 4" id="KW-0413">Isomerase</keyword>
<protein>
    <recommendedName>
        <fullName evidence="1">2-hydroxychromene-2-carboxylate isomerase</fullName>
        <ecNumber evidence="1">5.99.1.4</ecNumber>
    </recommendedName>
</protein>
<dbReference type="Gene3D" id="3.40.30.10">
    <property type="entry name" value="Glutaredoxin"/>
    <property type="match status" value="1"/>
</dbReference>
<proteinExistence type="inferred from homology"/>